<evidence type="ECO:0000256" key="1">
    <source>
        <dbReference type="SAM" id="MobiDB-lite"/>
    </source>
</evidence>
<dbReference type="Proteomes" id="UP001586593">
    <property type="component" value="Unassembled WGS sequence"/>
</dbReference>
<feature type="region of interest" description="Disordered" evidence="1">
    <location>
        <begin position="37"/>
        <end position="264"/>
    </location>
</feature>
<accession>A0ABR3WI45</accession>
<dbReference type="InterPro" id="IPR036638">
    <property type="entry name" value="HLH_DNA-bd_sf"/>
</dbReference>
<feature type="region of interest" description="Disordered" evidence="1">
    <location>
        <begin position="1"/>
        <end position="21"/>
    </location>
</feature>
<dbReference type="Pfam" id="PF00010">
    <property type="entry name" value="HLH"/>
    <property type="match status" value="1"/>
</dbReference>
<feature type="compositionally biased region" description="Polar residues" evidence="1">
    <location>
        <begin position="79"/>
        <end position="93"/>
    </location>
</feature>
<evidence type="ECO:0000313" key="3">
    <source>
        <dbReference type="EMBL" id="KAL1862520.1"/>
    </source>
</evidence>
<protein>
    <recommendedName>
        <fullName evidence="2">BHLH domain-containing protein</fullName>
    </recommendedName>
</protein>
<feature type="region of interest" description="Disordered" evidence="1">
    <location>
        <begin position="313"/>
        <end position="458"/>
    </location>
</feature>
<comment type="caution">
    <text evidence="3">The sequence shown here is derived from an EMBL/GenBank/DDBJ whole genome shotgun (WGS) entry which is preliminary data.</text>
</comment>
<dbReference type="Gene3D" id="4.10.280.10">
    <property type="entry name" value="Helix-loop-helix DNA-binding domain"/>
    <property type="match status" value="1"/>
</dbReference>
<feature type="compositionally biased region" description="Low complexity" evidence="1">
    <location>
        <begin position="204"/>
        <end position="235"/>
    </location>
</feature>
<name>A0ABR3WI45_9PEZI</name>
<gene>
    <name evidence="3" type="ORF">VTK73DRAFT_6753</name>
</gene>
<keyword evidence="4" id="KW-1185">Reference proteome</keyword>
<evidence type="ECO:0000259" key="2">
    <source>
        <dbReference type="PROSITE" id="PS50888"/>
    </source>
</evidence>
<feature type="region of interest" description="Disordered" evidence="1">
    <location>
        <begin position="479"/>
        <end position="513"/>
    </location>
</feature>
<dbReference type="PANTHER" id="PTHR46266">
    <property type="entry name" value="TRANSCRIPTION FACTOR TT8"/>
    <property type="match status" value="1"/>
</dbReference>
<dbReference type="PANTHER" id="PTHR46266:SF4">
    <property type="entry name" value="TRANSCRIPTION FACTOR TT8"/>
    <property type="match status" value="1"/>
</dbReference>
<dbReference type="EMBL" id="JAZHXJ010000395">
    <property type="protein sequence ID" value="KAL1862520.1"/>
    <property type="molecule type" value="Genomic_DNA"/>
</dbReference>
<proteinExistence type="predicted"/>
<evidence type="ECO:0000313" key="4">
    <source>
        <dbReference type="Proteomes" id="UP001586593"/>
    </source>
</evidence>
<feature type="compositionally biased region" description="Polar residues" evidence="1">
    <location>
        <begin position="436"/>
        <end position="455"/>
    </location>
</feature>
<feature type="compositionally biased region" description="Acidic residues" evidence="1">
    <location>
        <begin position="46"/>
        <end position="64"/>
    </location>
</feature>
<feature type="compositionally biased region" description="Low complexity" evidence="1">
    <location>
        <begin position="155"/>
        <end position="181"/>
    </location>
</feature>
<sequence>MPRPTFPLTPASSTDIKGQDGTRQLAAAGMQMSFELLLPPPALAQAEDEDDEIDDDDDEDEDEDVVGRLGVPPSPPTPIKSTRSPLPPLSTTAKRGAEAAQDSHDTEPDAPRRRSQPVRPAPYPLQPSETVKSRKRGLSAQQPLPPLSQHHHQQQHQQQQQPKQQQQQQQQQQQAAQRKSQFSLPPPPTRSRKIIQVKPRSQEAAPASAPAGSGKTAGTKTPAAAPVAAGPAAAGGKKKPPSSTSAAGRKMARKTAHSLIERRRRSKMNEEFAVLKGMIPACTGEMHKLAILQASIEYVRYLEDCVAKLQAEREADQETLPPSELGDGPSPQTAFVPEPSQRYPPSLAGDASSPEVHMIHSEPLSPSVSPALLAQDDGAPSAASRRGSELSGGRGAADQPQRHYSFGSFSLSANASPAFGPQDQRHHPQQPPYHGNGSSSSTSHYRYGQSGTHSAEGSAYASPALAPLRDLDQEAMAALMMLNQSDRRRAEATSGQGPASGGRGMSVRDLLTP</sequence>
<feature type="compositionally biased region" description="Basic residues" evidence="1">
    <location>
        <begin position="250"/>
        <end position="264"/>
    </location>
</feature>
<dbReference type="PROSITE" id="PS50888">
    <property type="entry name" value="BHLH"/>
    <property type="match status" value="1"/>
</dbReference>
<reference evidence="3 4" key="1">
    <citation type="journal article" date="2024" name="Commun. Biol.">
        <title>Comparative genomic analysis of thermophilic fungi reveals convergent evolutionary adaptations and gene losses.</title>
        <authorList>
            <person name="Steindorff A.S."/>
            <person name="Aguilar-Pontes M.V."/>
            <person name="Robinson A.J."/>
            <person name="Andreopoulos B."/>
            <person name="LaButti K."/>
            <person name="Kuo A."/>
            <person name="Mondo S."/>
            <person name="Riley R."/>
            <person name="Otillar R."/>
            <person name="Haridas S."/>
            <person name="Lipzen A."/>
            <person name="Grimwood J."/>
            <person name="Schmutz J."/>
            <person name="Clum A."/>
            <person name="Reid I.D."/>
            <person name="Moisan M.C."/>
            <person name="Butler G."/>
            <person name="Nguyen T.T.M."/>
            <person name="Dewar K."/>
            <person name="Conant G."/>
            <person name="Drula E."/>
            <person name="Henrissat B."/>
            <person name="Hansel C."/>
            <person name="Singer S."/>
            <person name="Hutchinson M.I."/>
            <person name="de Vries R.P."/>
            <person name="Natvig D.O."/>
            <person name="Powell A.J."/>
            <person name="Tsang A."/>
            <person name="Grigoriev I.V."/>
        </authorList>
    </citation>
    <scope>NUCLEOTIDE SEQUENCE [LARGE SCALE GENOMIC DNA]</scope>
    <source>
        <strain evidence="3 4">ATCC 24622</strain>
    </source>
</reference>
<organism evidence="3 4">
    <name type="scientific">Phialemonium thermophilum</name>
    <dbReference type="NCBI Taxonomy" id="223376"/>
    <lineage>
        <taxon>Eukaryota</taxon>
        <taxon>Fungi</taxon>
        <taxon>Dikarya</taxon>
        <taxon>Ascomycota</taxon>
        <taxon>Pezizomycotina</taxon>
        <taxon>Sordariomycetes</taxon>
        <taxon>Sordariomycetidae</taxon>
        <taxon>Cephalothecales</taxon>
        <taxon>Cephalothecaceae</taxon>
        <taxon>Phialemonium</taxon>
    </lineage>
</organism>
<dbReference type="SMART" id="SM00353">
    <property type="entry name" value="HLH"/>
    <property type="match status" value="1"/>
</dbReference>
<feature type="compositionally biased region" description="Basic and acidic residues" evidence="1">
    <location>
        <begin position="95"/>
        <end position="112"/>
    </location>
</feature>
<feature type="domain" description="BHLH" evidence="2">
    <location>
        <begin position="252"/>
        <end position="302"/>
    </location>
</feature>
<dbReference type="SUPFAM" id="SSF47459">
    <property type="entry name" value="HLH, helix-loop-helix DNA-binding domain"/>
    <property type="match status" value="1"/>
</dbReference>
<dbReference type="InterPro" id="IPR011598">
    <property type="entry name" value="bHLH_dom"/>
</dbReference>